<keyword evidence="5" id="KW-1185">Reference proteome</keyword>
<dbReference type="EMBL" id="JAGRRH010000001">
    <property type="protein sequence ID" value="KAG7374175.1"/>
    <property type="molecule type" value="Genomic_DNA"/>
</dbReference>
<dbReference type="PANTHER" id="PTHR43690">
    <property type="entry name" value="NARDILYSIN"/>
    <property type="match status" value="1"/>
</dbReference>
<evidence type="ECO:0000313" key="4">
    <source>
        <dbReference type="EMBL" id="KAG7374175.1"/>
    </source>
</evidence>
<gene>
    <name evidence="4" type="ORF">IV203_013270</name>
</gene>
<dbReference type="AlphaFoldDB" id="A0A9K3M6M9"/>
<organism evidence="4 5">
    <name type="scientific">Nitzschia inconspicua</name>
    <dbReference type="NCBI Taxonomy" id="303405"/>
    <lineage>
        <taxon>Eukaryota</taxon>
        <taxon>Sar</taxon>
        <taxon>Stramenopiles</taxon>
        <taxon>Ochrophyta</taxon>
        <taxon>Bacillariophyta</taxon>
        <taxon>Bacillariophyceae</taxon>
        <taxon>Bacillariophycidae</taxon>
        <taxon>Bacillariales</taxon>
        <taxon>Bacillariaceae</taxon>
        <taxon>Nitzschia</taxon>
    </lineage>
</organism>
<feature type="domain" description="Peptidase M16 N-terminal" evidence="2">
    <location>
        <begin position="136"/>
        <end position="275"/>
    </location>
</feature>
<feature type="region of interest" description="Disordered" evidence="1">
    <location>
        <begin position="74"/>
        <end position="114"/>
    </location>
</feature>
<accession>A0A9K3M6M9</accession>
<feature type="domain" description="Peptidase M16 C-terminal" evidence="3">
    <location>
        <begin position="288"/>
        <end position="339"/>
    </location>
</feature>
<reference evidence="4" key="1">
    <citation type="journal article" date="2021" name="Sci. Rep.">
        <title>Diploid genomic architecture of Nitzschia inconspicua, an elite biomass production diatom.</title>
        <authorList>
            <person name="Oliver A."/>
            <person name="Podell S."/>
            <person name="Pinowska A."/>
            <person name="Traller J.C."/>
            <person name="Smith S.R."/>
            <person name="McClure R."/>
            <person name="Beliaev A."/>
            <person name="Bohutskyi P."/>
            <person name="Hill E.A."/>
            <person name="Rabines A."/>
            <person name="Zheng H."/>
            <person name="Allen L.Z."/>
            <person name="Kuo A."/>
            <person name="Grigoriev I.V."/>
            <person name="Allen A.E."/>
            <person name="Hazlebeck D."/>
            <person name="Allen E.E."/>
        </authorList>
    </citation>
    <scope>NUCLEOTIDE SEQUENCE</scope>
    <source>
        <strain evidence="4">Hildebrandi</strain>
    </source>
</reference>
<dbReference type="PANTHER" id="PTHR43690:SF33">
    <property type="entry name" value="STROMAL PROCESSING PEPTIDASE, CHLOROPLASTIC"/>
    <property type="match status" value="1"/>
</dbReference>
<comment type="caution">
    <text evidence="4">The sequence shown here is derived from an EMBL/GenBank/DDBJ whole genome shotgun (WGS) entry which is preliminary data.</text>
</comment>
<reference evidence="4" key="2">
    <citation type="submission" date="2021-04" db="EMBL/GenBank/DDBJ databases">
        <authorList>
            <person name="Podell S."/>
        </authorList>
    </citation>
    <scope>NUCLEOTIDE SEQUENCE</scope>
    <source>
        <strain evidence="4">Hildebrandi</strain>
    </source>
</reference>
<evidence type="ECO:0000259" key="2">
    <source>
        <dbReference type="Pfam" id="PF00675"/>
    </source>
</evidence>
<dbReference type="InterPro" id="IPR011765">
    <property type="entry name" value="Pept_M16_N"/>
</dbReference>
<evidence type="ECO:0000256" key="1">
    <source>
        <dbReference type="SAM" id="MobiDB-lite"/>
    </source>
</evidence>
<feature type="domain" description="Peptidase M16 C-terminal" evidence="3">
    <location>
        <begin position="892"/>
        <end position="1110"/>
    </location>
</feature>
<dbReference type="InterPro" id="IPR007863">
    <property type="entry name" value="Peptidase_M16_C"/>
</dbReference>
<sequence>MKLLCGTNLQSSALAVAICWGFLSTTTVIAFSPSHPRGMTDQRPSLLVMKEQAKEKSGGGFSLTNLFGGNKEDSVATSTLRGSSNKNLEPHPSVRKHISPLNRLGPDPQVQPKSDPLPIHPDVRSGTLPNGLPYIILPNKSPPGRFEAHLQVFSGSADELEPQQGIAHLTEHVAYMGSRKRELLFGTGSQTNAYTDFHHTVFYAVCPVNTPRGGVPMLPMALDALVDVMEARVESTRLEKERAAVLSEMTMVNTIEYRVECQILSTLHRENRLAKRFPIGKESLIRSWQTDDVKSWHRQHYRPDNVLLYLVGDVDPDEAEKIIAEKFGRITAEKQGSEIRLPEIKEMAAELADAVVEGSVKAAQSWHYPPVRHDWCVPKDYEINPKLLIPAEGSKYDLQLQDSYPLDDKVDFLKTEAVANGKKIRPHIFRHELLQSFSMHLFSKRPVEPIVDIESFRKSLARRVALAALQIRLNVGGRSDDPAFTFVEFNQLDSAREGCAVCSLDMTAEPHKWKDAIAKSLSEIRKLGVFGVTMGEMERYASSLMTDAEQLAAQGDRISHGDQLSYLMETVANGHTFMSPEQSYQVTAKALASLTVEDVNNAAAELCSHVMAFKDGADPLQGPVIAVACTPKGVEVGDPAYCDEDSLVQAIYDACQIEVEPEEDVVVPFTLVPEDELATAMEKNPPVWLGGQFTDGTPNTAPDTITRPFTLRRLGNGIRIGVAYNPHESQRGHLRLVAPGGRDAEKRLGFKKGSMAVGARTMQEGGAFGPWTREQVELFCVDHLLMVEINCNEESITVDFVFPTTNVGNVGFGDAVQLGITGTESVMQIVREIIVGFKWEEDALGRSKSSFRTTHESLLKNLENLSTERIMEAMTLHDDRFLSIDVDAVNAITLDDAKTAVMSQMSPSNIEISISGDFDVTDVLEMVYKYIGTIPDDANKEYLKEEPAKEQGARIGSVPALPKPGKFLELELPDSDPRAVAYVAGSAPNSWGYLADGSTVVEKIMEKDKRASDYDKQRRKHPLFAHVALLLLSEIANRRLFSNVRERKQLTYDANFSFTGFERLLGGWFLVTVTASKENAQKALDACKETLHNLRRSQPITPDNVESAKRVVLNRHDFELRTTSYWTQLMSGLQEESVPLKGPLSFTDFQAVVEAMTPKDLQLTLETLGLEDDQLYTAIGRTVQTHVPETDGEEEQLVRQAPVIGMRRGGALTG</sequence>
<dbReference type="OrthoDB" id="952271at2759"/>
<dbReference type="InterPro" id="IPR050626">
    <property type="entry name" value="Peptidase_M16"/>
</dbReference>
<feature type="compositionally biased region" description="Polar residues" evidence="1">
    <location>
        <begin position="75"/>
        <end position="87"/>
    </location>
</feature>
<proteinExistence type="predicted"/>
<dbReference type="Proteomes" id="UP000693970">
    <property type="component" value="Unassembled WGS sequence"/>
</dbReference>
<dbReference type="Pfam" id="PF05193">
    <property type="entry name" value="Peptidase_M16_C"/>
    <property type="match status" value="2"/>
</dbReference>
<dbReference type="Pfam" id="PF00675">
    <property type="entry name" value="Peptidase_M16"/>
    <property type="match status" value="1"/>
</dbReference>
<evidence type="ECO:0000259" key="3">
    <source>
        <dbReference type="Pfam" id="PF05193"/>
    </source>
</evidence>
<name>A0A9K3M6M9_9STRA</name>
<protein>
    <submittedName>
        <fullName evidence="4">Peptidase M16 family protein</fullName>
    </submittedName>
</protein>
<evidence type="ECO:0000313" key="5">
    <source>
        <dbReference type="Proteomes" id="UP000693970"/>
    </source>
</evidence>